<dbReference type="Gene3D" id="3.40.50.970">
    <property type="match status" value="2"/>
</dbReference>
<feature type="domain" description="Thiamine pyrophosphate enzyme TPP-binding" evidence="5">
    <location>
        <begin position="411"/>
        <end position="556"/>
    </location>
</feature>
<dbReference type="PANTHER" id="PTHR42981">
    <property type="entry name" value="PYRUVATE DEHYDROGENASE [UBIQUINONE]"/>
    <property type="match status" value="1"/>
</dbReference>
<dbReference type="Pfam" id="PF02776">
    <property type="entry name" value="TPP_enzyme_N"/>
    <property type="match status" value="1"/>
</dbReference>
<name>A0A848CX10_ANEAE</name>
<dbReference type="CDD" id="cd07039">
    <property type="entry name" value="TPP_PYR_POX"/>
    <property type="match status" value="1"/>
</dbReference>
<dbReference type="SUPFAM" id="SSF52467">
    <property type="entry name" value="DHS-like NAD/FAD-binding domain"/>
    <property type="match status" value="1"/>
</dbReference>
<proteinExistence type="inferred from homology"/>
<sequence length="599" mass="65503">MRQRASCQDKGKNQTILHKLRQKSKECLPVFRKNGADVLVELLIEWGVDHVYGMPGDSINAIIEALRQRKDKIRFIQVRHEEAGALAAAAYAKLTGKLGVCLAVAGPGAIHMLNGLYDAKLDHAPVLAITGQVDTAVMGLDYFQEVNVSRLFDDVAVYNQLLISPVQLPAVVNQAIRTAYAEKGVAVLAIPGNLPAMKMEKDTRYTSPRVAKGTMQPLAHDVDAVCAALNQTDKNIVILAGKGARGARAELLALAEKLGAPIVLTLPAKGVIPDRHPYCLGGLGLLGTRAAYEAMQKADILFMVGASYPFTIYLPENAFTIQLDISARQIGKRYAVDIGIIGEAKSTLSQLNERIAYHENREFLASCKANMDKWWKKMESREEAESPKILPEYATRAMEEVANDDAVLSCDVGNVTVWAARHFRCTNQHFILSSWLATLGCGLPGAIAAQIAYPERQVFALCGDGGFAMTMADFVTAVKYDLPIIVVVFNNQKIAMITFEQEVLGNLEYGTGLVNPNFAAYAQSCGTLGIRVEKKEDLLPALRQAINAKRPCIIDVLVEADEIPMPPKVLKEQAIGYAKHLAKELWEEGRMSLPPILRL</sequence>
<dbReference type="InterPro" id="IPR012000">
    <property type="entry name" value="Thiamin_PyroP_enz_cen_dom"/>
</dbReference>
<dbReference type="CDD" id="cd02014">
    <property type="entry name" value="TPP_POX"/>
    <property type="match status" value="1"/>
</dbReference>
<evidence type="ECO:0000259" key="4">
    <source>
        <dbReference type="Pfam" id="PF00205"/>
    </source>
</evidence>
<dbReference type="InterPro" id="IPR000399">
    <property type="entry name" value="TPP-bd_CS"/>
</dbReference>
<evidence type="ECO:0000259" key="6">
    <source>
        <dbReference type="Pfam" id="PF02776"/>
    </source>
</evidence>
<dbReference type="PANTHER" id="PTHR42981:SF2">
    <property type="entry name" value="PYRUVATE DEHYDROGENASE [UBIQUINONE]"/>
    <property type="match status" value="1"/>
</dbReference>
<dbReference type="Pfam" id="PF00205">
    <property type="entry name" value="TPP_enzyme_M"/>
    <property type="match status" value="1"/>
</dbReference>
<dbReference type="Gene3D" id="3.40.50.1220">
    <property type="entry name" value="TPP-binding domain"/>
    <property type="match status" value="1"/>
</dbReference>
<comment type="caution">
    <text evidence="7">The sequence shown here is derived from an EMBL/GenBank/DDBJ whole genome shotgun (WGS) entry which is preliminary data.</text>
</comment>
<gene>
    <name evidence="7" type="ORF">HF838_12045</name>
</gene>
<dbReference type="GO" id="GO:0030976">
    <property type="term" value="F:thiamine pyrophosphate binding"/>
    <property type="evidence" value="ECO:0007669"/>
    <property type="project" value="InterPro"/>
</dbReference>
<feature type="domain" description="Thiamine pyrophosphate enzyme central" evidence="4">
    <location>
        <begin position="225"/>
        <end position="351"/>
    </location>
</feature>
<dbReference type="InterPro" id="IPR047210">
    <property type="entry name" value="TPP_PYR_POXB-like"/>
</dbReference>
<evidence type="ECO:0000256" key="3">
    <source>
        <dbReference type="RuleBase" id="RU362132"/>
    </source>
</evidence>
<keyword evidence="7" id="KW-0560">Oxidoreductase</keyword>
<dbReference type="Pfam" id="PF02775">
    <property type="entry name" value="TPP_enzyme_C"/>
    <property type="match status" value="1"/>
</dbReference>
<keyword evidence="7" id="KW-0670">Pyruvate</keyword>
<dbReference type="InterPro" id="IPR029061">
    <property type="entry name" value="THDP-binding"/>
</dbReference>
<dbReference type="NCBIfam" id="NF006377">
    <property type="entry name" value="PRK08611.1"/>
    <property type="match status" value="1"/>
</dbReference>
<dbReference type="GO" id="GO:0047112">
    <property type="term" value="F:pyruvate oxidase activity"/>
    <property type="evidence" value="ECO:0007669"/>
    <property type="project" value="UniProtKB-EC"/>
</dbReference>
<dbReference type="EC" id="1.2.3.3" evidence="7"/>
<dbReference type="InterPro" id="IPR047212">
    <property type="entry name" value="TPP_POXB-like"/>
</dbReference>
<feature type="domain" description="Thiamine pyrophosphate enzyme N-terminal TPP-binding" evidence="6">
    <location>
        <begin position="34"/>
        <end position="148"/>
    </location>
</feature>
<evidence type="ECO:0000259" key="5">
    <source>
        <dbReference type="Pfam" id="PF02775"/>
    </source>
</evidence>
<protein>
    <submittedName>
        <fullName evidence="7">Pyruvate oxidase</fullName>
        <ecNumber evidence="7">1.2.3.3</ecNumber>
    </submittedName>
</protein>
<comment type="similarity">
    <text evidence="1 3">Belongs to the TPP enzyme family.</text>
</comment>
<accession>A0A848CX10</accession>
<dbReference type="SUPFAM" id="SSF52518">
    <property type="entry name" value="Thiamin diphosphate-binding fold (THDP-binding)"/>
    <property type="match status" value="2"/>
</dbReference>
<keyword evidence="2 3" id="KW-0786">Thiamine pyrophosphate</keyword>
<reference evidence="7 8" key="1">
    <citation type="submission" date="2020-04" db="EMBL/GenBank/DDBJ databases">
        <authorList>
            <person name="Hitch T.C.A."/>
            <person name="Wylensek D."/>
            <person name="Clavel T."/>
        </authorList>
    </citation>
    <scope>NUCLEOTIDE SEQUENCE [LARGE SCALE GENOMIC DNA]</scope>
    <source>
        <strain evidence="7 8">WB01_D5_05</strain>
    </source>
</reference>
<evidence type="ECO:0000256" key="1">
    <source>
        <dbReference type="ARBA" id="ARBA00007812"/>
    </source>
</evidence>
<dbReference type="Proteomes" id="UP000561326">
    <property type="component" value="Unassembled WGS sequence"/>
</dbReference>
<dbReference type="EMBL" id="JABAGO010000021">
    <property type="protein sequence ID" value="NME98989.1"/>
    <property type="molecule type" value="Genomic_DNA"/>
</dbReference>
<organism evidence="7 8">
    <name type="scientific">Aneurinibacillus aneurinilyticus</name>
    <name type="common">Bacillus aneurinolyticus</name>
    <dbReference type="NCBI Taxonomy" id="1391"/>
    <lineage>
        <taxon>Bacteria</taxon>
        <taxon>Bacillati</taxon>
        <taxon>Bacillota</taxon>
        <taxon>Bacilli</taxon>
        <taxon>Bacillales</taxon>
        <taxon>Paenibacillaceae</taxon>
        <taxon>Aneurinibacillus group</taxon>
        <taxon>Aneurinibacillus</taxon>
    </lineage>
</organism>
<dbReference type="GO" id="GO:0000287">
    <property type="term" value="F:magnesium ion binding"/>
    <property type="evidence" value="ECO:0007669"/>
    <property type="project" value="InterPro"/>
</dbReference>
<dbReference type="AlphaFoldDB" id="A0A848CX10"/>
<dbReference type="PROSITE" id="PS00187">
    <property type="entry name" value="TPP_ENZYMES"/>
    <property type="match status" value="1"/>
</dbReference>
<evidence type="ECO:0000313" key="7">
    <source>
        <dbReference type="EMBL" id="NME98989.1"/>
    </source>
</evidence>
<dbReference type="InterPro" id="IPR012001">
    <property type="entry name" value="Thiamin_PyroP_enz_TPP-bd_dom"/>
</dbReference>
<dbReference type="InterPro" id="IPR047211">
    <property type="entry name" value="POXB-like"/>
</dbReference>
<dbReference type="InterPro" id="IPR029035">
    <property type="entry name" value="DHS-like_NAD/FAD-binding_dom"/>
</dbReference>
<evidence type="ECO:0000313" key="8">
    <source>
        <dbReference type="Proteomes" id="UP000561326"/>
    </source>
</evidence>
<dbReference type="InterPro" id="IPR011766">
    <property type="entry name" value="TPP_enzyme_TPP-bd"/>
</dbReference>
<evidence type="ECO:0000256" key="2">
    <source>
        <dbReference type="ARBA" id="ARBA00023052"/>
    </source>
</evidence>